<dbReference type="InterPro" id="IPR002052">
    <property type="entry name" value="DNA_methylase_N6_adenine_CS"/>
</dbReference>
<dbReference type="SUPFAM" id="SSF53335">
    <property type="entry name" value="S-adenosyl-L-methionine-dependent methyltransferases"/>
    <property type="match status" value="1"/>
</dbReference>
<gene>
    <name evidence="3" type="ORF">SAMN04244571_04870</name>
</gene>
<evidence type="ECO:0000313" key="4">
    <source>
        <dbReference type="Proteomes" id="UP000198861"/>
    </source>
</evidence>
<reference evidence="3 4" key="1">
    <citation type="submission" date="2016-10" db="EMBL/GenBank/DDBJ databases">
        <authorList>
            <person name="Varghese N."/>
            <person name="Submissions S."/>
        </authorList>
    </citation>
    <scope>NUCLEOTIDE SEQUENCE [LARGE SCALE GENOMIC DNA]</scope>
    <source>
        <strain evidence="3 4">DSM 282</strain>
    </source>
</reference>
<dbReference type="Gene3D" id="3.40.50.150">
    <property type="entry name" value="Vaccinia Virus protein VP39"/>
    <property type="match status" value="1"/>
</dbReference>
<proteinExistence type="predicted"/>
<organism evidence="3 4">
    <name type="scientific">Azotobacter beijerinckii</name>
    <dbReference type="NCBI Taxonomy" id="170623"/>
    <lineage>
        <taxon>Bacteria</taxon>
        <taxon>Pseudomonadati</taxon>
        <taxon>Pseudomonadota</taxon>
        <taxon>Gammaproteobacteria</taxon>
        <taxon>Pseudomonadales</taxon>
        <taxon>Pseudomonadaceae</taxon>
        <taxon>Azotobacter</taxon>
    </lineage>
</organism>
<dbReference type="InterPro" id="IPR029063">
    <property type="entry name" value="SAM-dependent_MTases_sf"/>
</dbReference>
<keyword evidence="4" id="KW-1185">Reference proteome</keyword>
<dbReference type="Proteomes" id="UP000198861">
    <property type="component" value="Unassembled WGS sequence"/>
</dbReference>
<keyword evidence="1" id="KW-0489">Methyltransferase</keyword>
<feature type="non-terminal residue" evidence="3">
    <location>
        <position position="1"/>
    </location>
</feature>
<evidence type="ECO:0000256" key="1">
    <source>
        <dbReference type="ARBA" id="ARBA00022603"/>
    </source>
</evidence>
<comment type="caution">
    <text evidence="3">The sequence shown here is derived from an EMBL/GenBank/DDBJ whole genome shotgun (WGS) entry which is preliminary data.</text>
</comment>
<sequence length="92" mass="9626">GTLFDVIACNPPYSEGRWQAHLRHAGALVEAGGRLGAVLPLSARQQAAELLPGFDLEFSAPIDNAFAGTSISVLLLKATKAKPKDVQMGLGL</sequence>
<protein>
    <recommendedName>
        <fullName evidence="5">Methyltransferase</fullName>
    </recommendedName>
</protein>
<accession>A0A1I1CSK5</accession>
<evidence type="ECO:0000256" key="2">
    <source>
        <dbReference type="ARBA" id="ARBA00022679"/>
    </source>
</evidence>
<evidence type="ECO:0000313" key="3">
    <source>
        <dbReference type="EMBL" id="SFB65685.1"/>
    </source>
</evidence>
<name>A0A1I1CSK5_9GAMM</name>
<keyword evidence="2" id="KW-0808">Transferase</keyword>
<dbReference type="EMBL" id="FOKJ01000233">
    <property type="protein sequence ID" value="SFB65685.1"/>
    <property type="molecule type" value="Genomic_DNA"/>
</dbReference>
<dbReference type="PROSITE" id="PS00092">
    <property type="entry name" value="N6_MTASE"/>
    <property type="match status" value="1"/>
</dbReference>
<evidence type="ECO:0008006" key="5">
    <source>
        <dbReference type="Google" id="ProtNLM"/>
    </source>
</evidence>